<dbReference type="RefSeq" id="WP_146684099.1">
    <property type="nucleotide sequence ID" value="NZ_CP019646.1"/>
</dbReference>
<dbReference type="KEGG" id="pbas:SMSP2_02273"/>
<dbReference type="Pfam" id="PF17131">
    <property type="entry name" value="LolA_like"/>
    <property type="match status" value="1"/>
</dbReference>
<accession>A0A1Q2MGW5</accession>
<keyword evidence="4" id="KW-1185">Reference proteome</keyword>
<protein>
    <submittedName>
        <fullName evidence="3">Outer membrane lipoprotein-sorting protein</fullName>
    </submittedName>
</protein>
<gene>
    <name evidence="3" type="ORF">SMSP2_02273</name>
</gene>
<keyword evidence="1" id="KW-0732">Signal</keyword>
<dbReference type="Proteomes" id="UP000188181">
    <property type="component" value="Chromosome"/>
</dbReference>
<dbReference type="Gene3D" id="2.50.20.10">
    <property type="entry name" value="Lipoprotein localisation LolA/LolB/LppX"/>
    <property type="match status" value="1"/>
</dbReference>
<evidence type="ECO:0000256" key="1">
    <source>
        <dbReference type="SAM" id="SignalP"/>
    </source>
</evidence>
<sequence length="276" mass="31936" precursor="true">MKNKLTLLTLLFAAFAVFSIAEANDELTVEQIVEKANHAAYYLGDDGKSTVEMTITDKQGRERNRRFNILRMNAGGGDGDQKYFVYFQAPSDVRKMVYLVHKNAELDQDDDRWMYLPSLDLVKRIAASDKRTSFVGSDYLYEDVSGRSLEADKHELTKTTEDGYVVKNTPKKPDMVEFSYYNTIIDKKTFLPVKMEFYDKSGELYRTIEALKVEMIKSKKDDKEVEYPTSTESLVKDLKSGSTTRMKFSNVEYNIGLKESIFTERYLRRPPREAMR</sequence>
<feature type="signal peptide" evidence="1">
    <location>
        <begin position="1"/>
        <end position="23"/>
    </location>
</feature>
<dbReference type="InterPro" id="IPR033399">
    <property type="entry name" value="TP_0789-like"/>
</dbReference>
<evidence type="ECO:0000313" key="4">
    <source>
        <dbReference type="Proteomes" id="UP000188181"/>
    </source>
</evidence>
<keyword evidence="3" id="KW-0449">Lipoprotein</keyword>
<evidence type="ECO:0000313" key="3">
    <source>
        <dbReference type="EMBL" id="AQQ71894.1"/>
    </source>
</evidence>
<feature type="chain" id="PRO_5012320565" evidence="1">
    <location>
        <begin position="24"/>
        <end position="276"/>
    </location>
</feature>
<dbReference type="CDD" id="cd16329">
    <property type="entry name" value="LolA_like"/>
    <property type="match status" value="1"/>
</dbReference>
<feature type="domain" description="Uncharacterized protein TP-0789" evidence="2">
    <location>
        <begin position="79"/>
        <end position="269"/>
    </location>
</feature>
<dbReference type="AlphaFoldDB" id="A0A1Q2MGW5"/>
<reference evidence="4" key="1">
    <citation type="submission" date="2017-02" db="EMBL/GenBank/DDBJ databases">
        <title>Comparative genomics and description of representatives of a novel lineage of planctomycetes thriving in anoxic sediments.</title>
        <authorList>
            <person name="Spring S."/>
            <person name="Bunk B."/>
            <person name="Sproer C."/>
        </authorList>
    </citation>
    <scope>NUCLEOTIDE SEQUENCE [LARGE SCALE GENOMIC DNA]</scope>
    <source>
        <strain evidence="4">SM-Chi-D1</strain>
    </source>
</reference>
<name>A0A1Q2MGW5_9BACT</name>
<dbReference type="EMBL" id="CP019646">
    <property type="protein sequence ID" value="AQQ71894.1"/>
    <property type="molecule type" value="Genomic_DNA"/>
</dbReference>
<evidence type="ECO:0000259" key="2">
    <source>
        <dbReference type="Pfam" id="PF17131"/>
    </source>
</evidence>
<dbReference type="STRING" id="1851148.SMSP2_02273"/>
<proteinExistence type="predicted"/>
<dbReference type="OrthoDB" id="9803781at2"/>
<organism evidence="3 4">
    <name type="scientific">Limihaloglobus sulfuriphilus</name>
    <dbReference type="NCBI Taxonomy" id="1851148"/>
    <lineage>
        <taxon>Bacteria</taxon>
        <taxon>Pseudomonadati</taxon>
        <taxon>Planctomycetota</taxon>
        <taxon>Phycisphaerae</taxon>
        <taxon>Sedimentisphaerales</taxon>
        <taxon>Sedimentisphaeraceae</taxon>
        <taxon>Limihaloglobus</taxon>
    </lineage>
</organism>